<dbReference type="PANTHER" id="PTHR10091:SF49">
    <property type="entry name" value="ALDOSE 1-EPIMERASE"/>
    <property type="match status" value="1"/>
</dbReference>
<dbReference type="InterPro" id="IPR015443">
    <property type="entry name" value="Aldose_1-epimerase"/>
</dbReference>
<dbReference type="AlphaFoldDB" id="A0A5D4GU99"/>
<evidence type="ECO:0000256" key="1">
    <source>
        <dbReference type="ARBA" id="ARBA00005028"/>
    </source>
</evidence>
<keyword evidence="4 5" id="KW-0119">Carbohydrate metabolism</keyword>
<gene>
    <name evidence="9" type="ORF">FY036_11700</name>
</gene>
<comment type="catalytic activity">
    <reaction evidence="5">
        <text>alpha-D-glucose = beta-D-glucose</text>
        <dbReference type="Rhea" id="RHEA:10264"/>
        <dbReference type="ChEBI" id="CHEBI:15903"/>
        <dbReference type="ChEBI" id="CHEBI:17925"/>
        <dbReference type="EC" id="5.1.3.3"/>
    </reaction>
</comment>
<dbReference type="Pfam" id="PF01263">
    <property type="entry name" value="Aldose_epim"/>
    <property type="match status" value="1"/>
</dbReference>
<feature type="binding site" evidence="7">
    <location>
        <position position="237"/>
    </location>
    <ligand>
        <name>beta-D-galactose</name>
        <dbReference type="ChEBI" id="CHEBI:27667"/>
    </ligand>
</feature>
<reference evidence="9 10" key="2">
    <citation type="submission" date="2019-09" db="EMBL/GenBank/DDBJ databases">
        <title>Mesorhizobium sp. MaA-C15 isolated from Microcystis aeruginosa.</title>
        <authorList>
            <person name="Jeong S.E."/>
            <person name="Jin H.M."/>
            <person name="Jeon C.O."/>
        </authorList>
    </citation>
    <scope>NUCLEOTIDE SEQUENCE [LARGE SCALE GENOMIC DNA]</scope>
    <source>
        <strain evidence="9 10">MaA-C15</strain>
    </source>
</reference>
<dbReference type="EC" id="5.1.3.3" evidence="5"/>
<dbReference type="OrthoDB" id="9779408at2"/>
<sequence length="340" mass="37376">MTASEPFGATGDGEAVERLSIAGGGLSARILTYGAIIQELRLGGHDAPLTLGFPRLDDYFDHSLYFGAIVGRYANRIAGGKFVLDGERFETDANDRGNTLHGGAQGLDRRVWQVTAQGADFVTLSIHDPAGAMGFPGALDISCTYRLKPPATLAVEIKATCDRPTLCNLAQHSYFNLDDGGRGSILDHRMTVAAAAYTPVDAQCIPTGEVLPVQGTAFDFVVPRKIRYRPGEQTEYDHNFCLSASRRPLSQAAWVQGARSGVEMEVWTTEPGLQFYTGQFPDRQVPGLDSITYRSFAGFCMEPQVWPDSPNRPYFPHAVLRPGEEYRQVSEFRFRPPNYE</sequence>
<evidence type="ECO:0000256" key="2">
    <source>
        <dbReference type="ARBA" id="ARBA00006206"/>
    </source>
</evidence>
<feature type="binding site" evidence="8">
    <location>
        <begin position="172"/>
        <end position="174"/>
    </location>
    <ligand>
        <name>beta-D-galactose</name>
        <dbReference type="ChEBI" id="CHEBI:27667"/>
    </ligand>
</feature>
<dbReference type="InterPro" id="IPR014718">
    <property type="entry name" value="GH-type_carb-bd"/>
</dbReference>
<dbReference type="PANTHER" id="PTHR10091">
    <property type="entry name" value="ALDOSE-1-EPIMERASE"/>
    <property type="match status" value="1"/>
</dbReference>
<keyword evidence="3 5" id="KW-0413">Isomerase</keyword>
<dbReference type="SUPFAM" id="SSF74650">
    <property type="entry name" value="Galactose mutarotase-like"/>
    <property type="match status" value="1"/>
</dbReference>
<evidence type="ECO:0000256" key="6">
    <source>
        <dbReference type="PIRSR" id="PIRSR005096-1"/>
    </source>
</evidence>
<organism evidence="9 10">
    <name type="scientific">Neoaquamicrobium microcysteis</name>
    <dbReference type="NCBI Taxonomy" id="2682781"/>
    <lineage>
        <taxon>Bacteria</taxon>
        <taxon>Pseudomonadati</taxon>
        <taxon>Pseudomonadota</taxon>
        <taxon>Alphaproteobacteria</taxon>
        <taxon>Hyphomicrobiales</taxon>
        <taxon>Phyllobacteriaceae</taxon>
        <taxon>Neoaquamicrobium</taxon>
    </lineage>
</organism>
<dbReference type="Proteomes" id="UP000323258">
    <property type="component" value="Unassembled WGS sequence"/>
</dbReference>
<dbReference type="CDD" id="cd09019">
    <property type="entry name" value="galactose_mutarotase_like"/>
    <property type="match status" value="1"/>
</dbReference>
<dbReference type="RefSeq" id="WP_148914908.1">
    <property type="nucleotide sequence ID" value="NZ_VSZS01000062.1"/>
</dbReference>
<comment type="pathway">
    <text evidence="1 5">Carbohydrate metabolism; hexose metabolism.</text>
</comment>
<dbReference type="GO" id="GO:0004034">
    <property type="term" value="F:aldose 1-epimerase activity"/>
    <property type="evidence" value="ECO:0007669"/>
    <property type="project" value="UniProtKB-EC"/>
</dbReference>
<evidence type="ECO:0000256" key="8">
    <source>
        <dbReference type="PIRSR" id="PIRSR005096-3"/>
    </source>
</evidence>
<proteinExistence type="inferred from homology"/>
<evidence type="ECO:0000313" key="10">
    <source>
        <dbReference type="Proteomes" id="UP000323258"/>
    </source>
</evidence>
<dbReference type="GO" id="GO:0030246">
    <property type="term" value="F:carbohydrate binding"/>
    <property type="evidence" value="ECO:0007669"/>
    <property type="project" value="InterPro"/>
</dbReference>
<dbReference type="InterPro" id="IPR011013">
    <property type="entry name" value="Gal_mutarotase_sf_dom"/>
</dbReference>
<evidence type="ECO:0000256" key="5">
    <source>
        <dbReference type="PIRNR" id="PIRNR005096"/>
    </source>
</evidence>
<dbReference type="UniPathway" id="UPA00242"/>
<comment type="caution">
    <text evidence="9">The sequence shown here is derived from an EMBL/GenBank/DDBJ whole genome shotgun (WGS) entry which is preliminary data.</text>
</comment>
<protein>
    <recommendedName>
        <fullName evidence="5">Aldose 1-epimerase</fullName>
        <ecNumber evidence="5">5.1.3.3</ecNumber>
    </recommendedName>
</protein>
<dbReference type="PIRSF" id="PIRSF005096">
    <property type="entry name" value="GALM"/>
    <property type="match status" value="1"/>
</dbReference>
<dbReference type="GO" id="GO:0033499">
    <property type="term" value="P:galactose catabolic process via UDP-galactose, Leloir pathway"/>
    <property type="evidence" value="ECO:0007669"/>
    <property type="project" value="TreeGrafter"/>
</dbReference>
<feature type="active site" description="Proton acceptor" evidence="6">
    <location>
        <position position="302"/>
    </location>
</feature>
<feature type="active site" description="Proton donor" evidence="6">
    <location>
        <position position="172"/>
    </location>
</feature>
<evidence type="ECO:0000313" key="9">
    <source>
        <dbReference type="EMBL" id="TYR32461.1"/>
    </source>
</evidence>
<name>A0A5D4GU99_9HYPH</name>
<reference evidence="9 10" key="1">
    <citation type="submission" date="2019-08" db="EMBL/GenBank/DDBJ databases">
        <authorList>
            <person name="Seo Y.L."/>
        </authorList>
    </citation>
    <scope>NUCLEOTIDE SEQUENCE [LARGE SCALE GENOMIC DNA]</scope>
    <source>
        <strain evidence="9 10">MaA-C15</strain>
    </source>
</reference>
<evidence type="ECO:0000256" key="4">
    <source>
        <dbReference type="ARBA" id="ARBA00023277"/>
    </source>
</evidence>
<keyword evidence="10" id="KW-1185">Reference proteome</keyword>
<accession>A0A5D4GU99</accession>
<evidence type="ECO:0000256" key="3">
    <source>
        <dbReference type="ARBA" id="ARBA00023235"/>
    </source>
</evidence>
<evidence type="ECO:0000256" key="7">
    <source>
        <dbReference type="PIRSR" id="PIRSR005096-2"/>
    </source>
</evidence>
<dbReference type="Gene3D" id="2.70.98.10">
    <property type="match status" value="1"/>
</dbReference>
<dbReference type="EMBL" id="VSZS01000062">
    <property type="protein sequence ID" value="TYR32461.1"/>
    <property type="molecule type" value="Genomic_DNA"/>
</dbReference>
<feature type="binding site" evidence="8">
    <location>
        <begin position="75"/>
        <end position="76"/>
    </location>
    <ligand>
        <name>beta-D-galactose</name>
        <dbReference type="ChEBI" id="CHEBI:27667"/>
    </ligand>
</feature>
<dbReference type="InterPro" id="IPR008183">
    <property type="entry name" value="Aldose_1/G6P_1-epimerase"/>
</dbReference>
<dbReference type="GO" id="GO:0006006">
    <property type="term" value="P:glucose metabolic process"/>
    <property type="evidence" value="ECO:0007669"/>
    <property type="project" value="TreeGrafter"/>
</dbReference>
<comment type="similarity">
    <text evidence="2 5">Belongs to the aldose epimerase family.</text>
</comment>
<dbReference type="InterPro" id="IPR047215">
    <property type="entry name" value="Galactose_mutarotase-like"/>
</dbReference>
<dbReference type="NCBIfam" id="NF008277">
    <property type="entry name" value="PRK11055.1"/>
    <property type="match status" value="1"/>
</dbReference>